<dbReference type="GeneID" id="106814847"/>
<reference evidence="3" key="1">
    <citation type="submission" date="2025-08" db="UniProtKB">
        <authorList>
            <consortium name="RefSeq"/>
        </authorList>
    </citation>
    <scope>IDENTIFICATION</scope>
</reference>
<feature type="compositionally biased region" description="Basic and acidic residues" evidence="1">
    <location>
        <begin position="427"/>
        <end position="437"/>
    </location>
</feature>
<accession>A0ABM1ER76</accession>
<keyword evidence="2" id="KW-1185">Reference proteome</keyword>
<feature type="region of interest" description="Disordered" evidence="1">
    <location>
        <begin position="261"/>
        <end position="333"/>
    </location>
</feature>
<organism evidence="2 3">
    <name type="scientific">Priapulus caudatus</name>
    <name type="common">Priapulid worm</name>
    <dbReference type="NCBI Taxonomy" id="37621"/>
    <lineage>
        <taxon>Eukaryota</taxon>
        <taxon>Metazoa</taxon>
        <taxon>Ecdysozoa</taxon>
        <taxon>Scalidophora</taxon>
        <taxon>Priapulida</taxon>
        <taxon>Priapulimorpha</taxon>
        <taxon>Priapulimorphida</taxon>
        <taxon>Priapulidae</taxon>
        <taxon>Priapulus</taxon>
    </lineage>
</organism>
<dbReference type="Proteomes" id="UP000695022">
    <property type="component" value="Unplaced"/>
</dbReference>
<evidence type="ECO:0000313" key="2">
    <source>
        <dbReference type="Proteomes" id="UP000695022"/>
    </source>
</evidence>
<proteinExistence type="predicted"/>
<feature type="compositionally biased region" description="Low complexity" evidence="1">
    <location>
        <begin position="274"/>
        <end position="287"/>
    </location>
</feature>
<dbReference type="RefSeq" id="XP_014674697.1">
    <property type="nucleotide sequence ID" value="XM_014819211.1"/>
</dbReference>
<evidence type="ECO:0000256" key="1">
    <source>
        <dbReference type="SAM" id="MobiDB-lite"/>
    </source>
</evidence>
<name>A0ABM1ER76_PRICU</name>
<evidence type="ECO:0000313" key="3">
    <source>
        <dbReference type="RefSeq" id="XP_014674697.1"/>
    </source>
</evidence>
<protein>
    <submittedName>
        <fullName evidence="3">Uncharacterized protein LOC106814847</fullName>
    </submittedName>
</protein>
<sequence length="437" mass="48715">MARLNQMGASIDVSGRMAGTWLGCQFRESVEMAADQVRLKPHVAVTSAQTARPSTTRYAGAAYGARNTLDSAFLQCRTQQLCTTCLIEELDPHCSVECGAADGKQYLRRNAGVPWKIWLGDGVFIAVDLFVQNAVNVPRLLSAGESIVREVKAYSEFYFQVCSFYCPRKYSSRNAMVGSLEMAFDATNEFLIFCAAASVFERVIEVVRCDDVRGHVFRHFPSRLLYSARTDFNNFDDYFAFYFQSYPRLFVEVTEDGYRQWVEKEPSPPPSPSSPASASSLPSTPSACVNPGPSRDPAPFTLSPPRCRSRSPLRSPPSHTAPPSHDASVARAPYPRRVVRRPIRYGTAEYDVWLYEHLQELTATETAREGRVERTRRRRRMEAARVAAAAPAGLPVEVVVAPPAAAVADADVPVRRRRRRGSGWTCHKAERNHHASQ</sequence>
<gene>
    <name evidence="3" type="primary">LOC106814847</name>
</gene>
<feature type="compositionally biased region" description="Low complexity" evidence="1">
    <location>
        <begin position="303"/>
        <end position="318"/>
    </location>
</feature>
<feature type="region of interest" description="Disordered" evidence="1">
    <location>
        <begin position="415"/>
        <end position="437"/>
    </location>
</feature>